<dbReference type="PROSITE" id="PS51034">
    <property type="entry name" value="ZP_2"/>
    <property type="match status" value="1"/>
</dbReference>
<evidence type="ECO:0008006" key="7">
    <source>
        <dbReference type="Google" id="ProtNLM"/>
    </source>
</evidence>
<dbReference type="STRING" id="6669.E9HL86"/>
<keyword evidence="1" id="KW-0472">Membrane</keyword>
<feature type="chain" id="PRO_5003241862" description="ZP domain-containing protein" evidence="2">
    <location>
        <begin position="26"/>
        <end position="683"/>
    </location>
</feature>
<dbReference type="PANTHER" id="PTHR47327">
    <property type="entry name" value="FI18240P1-RELATED"/>
    <property type="match status" value="1"/>
</dbReference>
<protein>
    <recommendedName>
        <fullName evidence="7">ZP domain-containing protein</fullName>
    </recommendedName>
</protein>
<dbReference type="KEGG" id="dpx:DAPPUDRAFT_331011"/>
<dbReference type="SMART" id="SM00241">
    <property type="entry name" value="ZP"/>
    <property type="match status" value="1"/>
</dbReference>
<feature type="signal peptide" evidence="2">
    <location>
        <begin position="1"/>
        <end position="25"/>
    </location>
</feature>
<dbReference type="OrthoDB" id="5867217at2759"/>
<dbReference type="InterPro" id="IPR052774">
    <property type="entry name" value="Celegans_DevNeuronal_Protein"/>
</dbReference>
<accession>E9HL86</accession>
<dbReference type="PROSITE" id="PS50948">
    <property type="entry name" value="PAN"/>
    <property type="match status" value="3"/>
</dbReference>
<sequence>MEMSSRSLAVAVLLLLARLSAPVESQSAETTTGDCSGQDTTFELRTGYVFTAPEEILDTRPDTLQLSDCIDNCRANSSCSALNFETGLCVLFRTNAFDTPEALTKSQFPVYTIYAQKICLANASELCVDRPWAYEMVPSFEMSAFVREKKTAATRRACMELCLNEKTFQCRSASYNAVSGECSLSDMDRFSVTARSAYSTTPDVDYFETNCADDPVKMCDFQRTEGRILKTVDAVYQDVEDEEACKSLCLNSNFRCHSFDFGDTGEKVCRLSHHSASSLSQIQDPYLEIPEAKTYELTSCYNVTIDCRSTDMIVRVKTNRIFSGKLYAKERPNSCVTDVARGLEFELKLGYQDLGCDVKQEGPGKFFTEVVIQHHDQIVTSQDVGLALRCSYQLQNYTLTSGLDLSVASRVPTIAEESTVVPGPTVLMKIAARQGGDVQTAQVGDPLSLFFEIQEPNTPYSIFVRELIATDGVDNSEILLIDSRGCPTDQEIMGPINSMNGTSKTLRAPFDAFKFPNSDVVQFKALVTPCLPTCEPVQCDVQDYLGYHRQIESLGKRRRRRSEANGQDPHNLLVVQSIRIADKFQAAADTSPAKTKTASTESEVAVLRNSDGLLNHHSDMPPCLNLLGLLMAGALFLVAQAVLIGAWAFIWQKRRQTKMAETTIESDRRFFSTTYANNAYATS</sequence>
<keyword evidence="1" id="KW-1133">Transmembrane helix</keyword>
<dbReference type="PhylomeDB" id="E9HL86"/>
<dbReference type="Gene3D" id="3.50.4.10">
    <property type="entry name" value="Hepatocyte Growth Factor"/>
    <property type="match status" value="2"/>
</dbReference>
<gene>
    <name evidence="5" type="ORF">DAPPUDRAFT_331011</name>
</gene>
<dbReference type="SMART" id="SM00473">
    <property type="entry name" value="PAN_AP"/>
    <property type="match status" value="3"/>
</dbReference>
<dbReference type="OMA" id="ENHCIEE"/>
<dbReference type="Proteomes" id="UP000000305">
    <property type="component" value="Unassembled WGS sequence"/>
</dbReference>
<keyword evidence="6" id="KW-1185">Reference proteome</keyword>
<dbReference type="InterPro" id="IPR001507">
    <property type="entry name" value="ZP_dom"/>
</dbReference>
<proteinExistence type="predicted"/>
<evidence type="ECO:0000313" key="5">
    <source>
        <dbReference type="EMBL" id="EFX67495.1"/>
    </source>
</evidence>
<evidence type="ECO:0000256" key="2">
    <source>
        <dbReference type="SAM" id="SignalP"/>
    </source>
</evidence>
<keyword evidence="1" id="KW-0812">Transmembrane</keyword>
<evidence type="ECO:0000259" key="3">
    <source>
        <dbReference type="PROSITE" id="PS50948"/>
    </source>
</evidence>
<dbReference type="EMBL" id="GL732677">
    <property type="protein sequence ID" value="EFX67495.1"/>
    <property type="molecule type" value="Genomic_DNA"/>
</dbReference>
<organism evidence="5 6">
    <name type="scientific">Daphnia pulex</name>
    <name type="common">Water flea</name>
    <dbReference type="NCBI Taxonomy" id="6669"/>
    <lineage>
        <taxon>Eukaryota</taxon>
        <taxon>Metazoa</taxon>
        <taxon>Ecdysozoa</taxon>
        <taxon>Arthropoda</taxon>
        <taxon>Crustacea</taxon>
        <taxon>Branchiopoda</taxon>
        <taxon>Diplostraca</taxon>
        <taxon>Cladocera</taxon>
        <taxon>Anomopoda</taxon>
        <taxon>Daphniidae</taxon>
        <taxon>Daphnia</taxon>
    </lineage>
</organism>
<evidence type="ECO:0000259" key="4">
    <source>
        <dbReference type="PROSITE" id="PS51034"/>
    </source>
</evidence>
<feature type="domain" description="Apple" evidence="3">
    <location>
        <begin position="219"/>
        <end position="300"/>
    </location>
</feature>
<dbReference type="CDD" id="cd01099">
    <property type="entry name" value="PAN_AP_HGF"/>
    <property type="match status" value="1"/>
</dbReference>
<feature type="transmembrane region" description="Helical" evidence="1">
    <location>
        <begin position="626"/>
        <end position="650"/>
    </location>
</feature>
<dbReference type="InterPro" id="IPR003609">
    <property type="entry name" value="Pan_app"/>
</dbReference>
<feature type="domain" description="Apple" evidence="3">
    <location>
        <begin position="127"/>
        <end position="211"/>
    </location>
</feature>
<dbReference type="PANTHER" id="PTHR47327:SF2">
    <property type="entry name" value="FI18240P1-RELATED"/>
    <property type="match status" value="1"/>
</dbReference>
<dbReference type="SUPFAM" id="SSF57414">
    <property type="entry name" value="Hairpin loop containing domain-like"/>
    <property type="match status" value="2"/>
</dbReference>
<dbReference type="GO" id="GO:0009653">
    <property type="term" value="P:anatomical structure morphogenesis"/>
    <property type="evidence" value="ECO:0000318"/>
    <property type="project" value="GO_Central"/>
</dbReference>
<feature type="domain" description="ZP" evidence="4">
    <location>
        <begin position="306"/>
        <end position="546"/>
    </location>
</feature>
<dbReference type="HOGENOM" id="CLU_013971_1_0_1"/>
<name>E9HL86_DAPPU</name>
<reference evidence="5 6" key="1">
    <citation type="journal article" date="2011" name="Science">
        <title>The ecoresponsive genome of Daphnia pulex.</title>
        <authorList>
            <person name="Colbourne J.K."/>
            <person name="Pfrender M.E."/>
            <person name="Gilbert D."/>
            <person name="Thomas W.K."/>
            <person name="Tucker A."/>
            <person name="Oakley T.H."/>
            <person name="Tokishita S."/>
            <person name="Aerts A."/>
            <person name="Arnold G.J."/>
            <person name="Basu M.K."/>
            <person name="Bauer D.J."/>
            <person name="Caceres C.E."/>
            <person name="Carmel L."/>
            <person name="Casola C."/>
            <person name="Choi J.H."/>
            <person name="Detter J.C."/>
            <person name="Dong Q."/>
            <person name="Dusheyko S."/>
            <person name="Eads B.D."/>
            <person name="Frohlich T."/>
            <person name="Geiler-Samerotte K.A."/>
            <person name="Gerlach D."/>
            <person name="Hatcher P."/>
            <person name="Jogdeo S."/>
            <person name="Krijgsveld J."/>
            <person name="Kriventseva E.V."/>
            <person name="Kultz D."/>
            <person name="Laforsch C."/>
            <person name="Lindquist E."/>
            <person name="Lopez J."/>
            <person name="Manak J.R."/>
            <person name="Muller J."/>
            <person name="Pangilinan J."/>
            <person name="Patwardhan R.P."/>
            <person name="Pitluck S."/>
            <person name="Pritham E.J."/>
            <person name="Rechtsteiner A."/>
            <person name="Rho M."/>
            <person name="Rogozin I.B."/>
            <person name="Sakarya O."/>
            <person name="Salamov A."/>
            <person name="Schaack S."/>
            <person name="Shapiro H."/>
            <person name="Shiga Y."/>
            <person name="Skalitzky C."/>
            <person name="Smith Z."/>
            <person name="Souvorov A."/>
            <person name="Sung W."/>
            <person name="Tang Z."/>
            <person name="Tsuchiya D."/>
            <person name="Tu H."/>
            <person name="Vos H."/>
            <person name="Wang M."/>
            <person name="Wolf Y.I."/>
            <person name="Yamagata H."/>
            <person name="Yamada T."/>
            <person name="Ye Y."/>
            <person name="Shaw J.R."/>
            <person name="Andrews J."/>
            <person name="Crease T.J."/>
            <person name="Tang H."/>
            <person name="Lucas S.M."/>
            <person name="Robertson H.M."/>
            <person name="Bork P."/>
            <person name="Koonin E.V."/>
            <person name="Zdobnov E.M."/>
            <person name="Grigoriev I.V."/>
            <person name="Lynch M."/>
            <person name="Boore J.L."/>
        </authorList>
    </citation>
    <scope>NUCLEOTIDE SEQUENCE [LARGE SCALE GENOMIC DNA]</scope>
</reference>
<dbReference type="AlphaFoldDB" id="E9HL86"/>
<evidence type="ECO:0000313" key="6">
    <source>
        <dbReference type="Proteomes" id="UP000000305"/>
    </source>
</evidence>
<evidence type="ECO:0000256" key="1">
    <source>
        <dbReference type="SAM" id="Phobius"/>
    </source>
</evidence>
<feature type="domain" description="Apple" evidence="3">
    <location>
        <begin position="35"/>
        <end position="119"/>
    </location>
</feature>
<dbReference type="Pfam" id="PF00024">
    <property type="entry name" value="PAN_1"/>
    <property type="match status" value="3"/>
</dbReference>
<dbReference type="InParanoid" id="E9HL86"/>
<keyword evidence="2" id="KW-0732">Signal</keyword>
<dbReference type="eggNOG" id="ENOG502QRTZ">
    <property type="taxonomic scope" value="Eukaryota"/>
</dbReference>